<evidence type="ECO:0000256" key="5">
    <source>
        <dbReference type="ARBA" id="ARBA00016895"/>
    </source>
</evidence>
<keyword evidence="6 17" id="KW-0004">4Fe-4S</keyword>
<comment type="similarity">
    <text evidence="3 17">Belongs to the QueH family.</text>
</comment>
<keyword evidence="12 17" id="KW-0411">Iron-sulfur</keyword>
<comment type="function">
    <text evidence="1 17">Catalyzes the conversion of epoxyqueuosine (oQ) to queuosine (Q), which is a hypermodified base found in the wobble positions of tRNA(Asp), tRNA(Asn), tRNA(His) and tRNA(Tyr).</text>
</comment>
<keyword evidence="7 17" id="KW-0819">tRNA processing</keyword>
<comment type="catalytic activity">
    <reaction evidence="16 17">
        <text>epoxyqueuosine(34) in tRNA + AH2 = queuosine(34) in tRNA + A + H2O</text>
        <dbReference type="Rhea" id="RHEA:32159"/>
        <dbReference type="Rhea" id="RHEA-COMP:18571"/>
        <dbReference type="Rhea" id="RHEA-COMP:18582"/>
        <dbReference type="ChEBI" id="CHEBI:13193"/>
        <dbReference type="ChEBI" id="CHEBI:15377"/>
        <dbReference type="ChEBI" id="CHEBI:17499"/>
        <dbReference type="ChEBI" id="CHEBI:194431"/>
        <dbReference type="ChEBI" id="CHEBI:194443"/>
        <dbReference type="EC" id="1.17.99.6"/>
    </reaction>
</comment>
<dbReference type="GO" id="GO:0046872">
    <property type="term" value="F:metal ion binding"/>
    <property type="evidence" value="ECO:0007669"/>
    <property type="project" value="UniProtKB-KW"/>
</dbReference>
<dbReference type="AlphaFoldDB" id="A0A923N9Q2"/>
<evidence type="ECO:0000256" key="2">
    <source>
        <dbReference type="ARBA" id="ARBA00004691"/>
    </source>
</evidence>
<evidence type="ECO:0000256" key="16">
    <source>
        <dbReference type="ARBA" id="ARBA00047415"/>
    </source>
</evidence>
<sequence length="219" mass="25018">MTNKEKKICTTAQTACGSSDCGTFFPDGKFQEPVEKRSLLLHSCCGPCSTAVVERLAEEFNVTVFFYNPCITDQEEYLRRRSAQIQFLEKFNEENIGKTRVLYKEGDYRPGSFYERTKGHESDPEGGARCLLCFRQRLEKTAETASLSGHEIFGTTLSVSPHKNYKAISEIGCQLALQYGLSFLDRDFKKKNGFGRSVELSKKYDLYRQDYCGCEYSKR</sequence>
<evidence type="ECO:0000256" key="17">
    <source>
        <dbReference type="HAMAP-Rule" id="MF_02089"/>
    </source>
</evidence>
<reference evidence="18" key="1">
    <citation type="submission" date="2020-08" db="EMBL/GenBank/DDBJ databases">
        <authorList>
            <person name="Liu C."/>
            <person name="Sun Q."/>
        </authorList>
    </citation>
    <scope>NUCLEOTIDE SEQUENCE</scope>
    <source>
        <strain evidence="18">BX16</strain>
    </source>
</reference>
<organism evidence="18 19">
    <name type="scientific">Lentihominibacter faecis</name>
    <dbReference type="NCBI Taxonomy" id="2764712"/>
    <lineage>
        <taxon>Bacteria</taxon>
        <taxon>Bacillati</taxon>
        <taxon>Bacillota</taxon>
        <taxon>Clostridia</taxon>
        <taxon>Peptostreptococcales</taxon>
        <taxon>Anaerovoracaceae</taxon>
        <taxon>Lentihominibacter</taxon>
    </lineage>
</organism>
<evidence type="ECO:0000256" key="6">
    <source>
        <dbReference type="ARBA" id="ARBA00022485"/>
    </source>
</evidence>
<comment type="pathway">
    <text evidence="2 17">tRNA modification; tRNA-queuosine biosynthesis.</text>
</comment>
<keyword evidence="13 17" id="KW-1015">Disulfide bond</keyword>
<keyword evidence="9 17" id="KW-0671">Queuosine biosynthesis</keyword>
<evidence type="ECO:0000313" key="18">
    <source>
        <dbReference type="EMBL" id="MBC5998708.1"/>
    </source>
</evidence>
<evidence type="ECO:0000256" key="8">
    <source>
        <dbReference type="ARBA" id="ARBA00022723"/>
    </source>
</evidence>
<keyword evidence="10 17" id="KW-0560">Oxidoreductase</keyword>
<evidence type="ECO:0000256" key="4">
    <source>
        <dbReference type="ARBA" id="ARBA00012622"/>
    </source>
</evidence>
<comment type="caution">
    <text evidence="18">The sequence shown here is derived from an EMBL/GenBank/DDBJ whole genome shotgun (WGS) entry which is preliminary data.</text>
</comment>
<gene>
    <name evidence="17" type="primary">queH</name>
    <name evidence="18" type="ORF">H8876_01625</name>
</gene>
<dbReference type="PANTHER" id="PTHR36701">
    <property type="entry name" value="EPOXYQUEUOSINE REDUCTASE QUEH"/>
    <property type="match status" value="1"/>
</dbReference>
<dbReference type="EC" id="1.17.99.6" evidence="4 17"/>
<keyword evidence="19" id="KW-1185">Reference proteome</keyword>
<evidence type="ECO:0000256" key="10">
    <source>
        <dbReference type="ARBA" id="ARBA00023002"/>
    </source>
</evidence>
<dbReference type="InterPro" id="IPR003828">
    <property type="entry name" value="QueH"/>
</dbReference>
<evidence type="ECO:0000256" key="9">
    <source>
        <dbReference type="ARBA" id="ARBA00022785"/>
    </source>
</evidence>
<feature type="binding site" evidence="17">
    <location>
        <position position="130"/>
    </location>
    <ligand>
        <name>[4Fe-4S] cluster</name>
        <dbReference type="ChEBI" id="CHEBI:49883"/>
    </ligand>
</feature>
<evidence type="ECO:0000313" key="19">
    <source>
        <dbReference type="Proteomes" id="UP000644115"/>
    </source>
</evidence>
<evidence type="ECO:0000256" key="12">
    <source>
        <dbReference type="ARBA" id="ARBA00023014"/>
    </source>
</evidence>
<protein>
    <recommendedName>
        <fullName evidence="5 17">Epoxyqueuosine reductase QueH</fullName>
        <ecNumber evidence="4 17">1.17.99.6</ecNumber>
    </recommendedName>
    <alternativeName>
        <fullName evidence="15 17">Queuosine biosynthesis protein QueH</fullName>
    </alternativeName>
</protein>
<dbReference type="HAMAP" id="MF_02089">
    <property type="entry name" value="QueH"/>
    <property type="match status" value="1"/>
</dbReference>
<accession>A0A923N9Q2</accession>
<feature type="binding site" evidence="17">
    <location>
        <position position="45"/>
    </location>
    <ligand>
        <name>[4Fe-4S] cluster</name>
        <dbReference type="ChEBI" id="CHEBI:49883"/>
    </ligand>
</feature>
<dbReference type="GO" id="GO:0008616">
    <property type="term" value="P:tRNA queuosine(34) biosynthetic process"/>
    <property type="evidence" value="ECO:0007669"/>
    <property type="project" value="UniProtKB-UniRule"/>
</dbReference>
<evidence type="ECO:0000256" key="1">
    <source>
        <dbReference type="ARBA" id="ARBA00002268"/>
    </source>
</evidence>
<dbReference type="GO" id="GO:0052693">
    <property type="term" value="F:epoxyqueuosine reductase activity"/>
    <property type="evidence" value="ECO:0007669"/>
    <property type="project" value="UniProtKB-UniRule"/>
</dbReference>
<feature type="binding site" evidence="17">
    <location>
        <position position="44"/>
    </location>
    <ligand>
        <name>[4Fe-4S] cluster</name>
        <dbReference type="ChEBI" id="CHEBI:49883"/>
    </ligand>
</feature>
<evidence type="ECO:0000256" key="11">
    <source>
        <dbReference type="ARBA" id="ARBA00023004"/>
    </source>
</evidence>
<keyword evidence="11 17" id="KW-0408">Iron</keyword>
<feature type="binding site" evidence="17">
    <location>
        <position position="133"/>
    </location>
    <ligand>
        <name>[4Fe-4S] cluster</name>
        <dbReference type="ChEBI" id="CHEBI:49883"/>
    </ligand>
</feature>
<dbReference type="EMBL" id="JACRWC010000029">
    <property type="protein sequence ID" value="MBC5998708.1"/>
    <property type="molecule type" value="Genomic_DNA"/>
</dbReference>
<evidence type="ECO:0000256" key="3">
    <source>
        <dbReference type="ARBA" id="ARBA00008207"/>
    </source>
</evidence>
<feature type="disulfide bond" description="Redox-active" evidence="17">
    <location>
        <begin position="212"/>
        <end position="214"/>
    </location>
</feature>
<dbReference type="PANTHER" id="PTHR36701:SF1">
    <property type="entry name" value="EPOXYQUEUOSINE REDUCTASE QUEH"/>
    <property type="match status" value="1"/>
</dbReference>
<keyword evidence="14 17" id="KW-0676">Redox-active center</keyword>
<dbReference type="RefSeq" id="WP_249286257.1">
    <property type="nucleotide sequence ID" value="NZ_JACRWC010000029.1"/>
</dbReference>
<dbReference type="Proteomes" id="UP000644115">
    <property type="component" value="Unassembled WGS sequence"/>
</dbReference>
<dbReference type="Pfam" id="PF02677">
    <property type="entry name" value="QueH"/>
    <property type="match status" value="1"/>
</dbReference>
<evidence type="ECO:0000256" key="14">
    <source>
        <dbReference type="ARBA" id="ARBA00023284"/>
    </source>
</evidence>
<proteinExistence type="inferred from homology"/>
<evidence type="ECO:0000256" key="15">
    <source>
        <dbReference type="ARBA" id="ARBA00031446"/>
    </source>
</evidence>
<keyword evidence="8 17" id="KW-0479">Metal-binding</keyword>
<evidence type="ECO:0000256" key="7">
    <source>
        <dbReference type="ARBA" id="ARBA00022694"/>
    </source>
</evidence>
<name>A0A923N9Q2_9FIRM</name>
<evidence type="ECO:0000256" key="13">
    <source>
        <dbReference type="ARBA" id="ARBA00023157"/>
    </source>
</evidence>
<dbReference type="GO" id="GO:0051539">
    <property type="term" value="F:4 iron, 4 sulfur cluster binding"/>
    <property type="evidence" value="ECO:0007669"/>
    <property type="project" value="UniProtKB-UniRule"/>
</dbReference>